<evidence type="ECO:0000313" key="7">
    <source>
        <dbReference type="Proteomes" id="UP000634229"/>
    </source>
</evidence>
<sequence>MRNVAIATAVTAVAIGTIGVPVVHAALTDDKRPVASPSPQRPTSATLRDDFNGDGYADLVTATPKAPVGGKANAGQVVVVYGSANGVSPSRSTTITQGAGNVPGTAEADDAFGAQVTSGDLDGDGYDDLVVAATGEKADDGSDRTGSVTVVWGGARGLTGGGTAVPTQESPGGHPFGTDVAMADLDGDEGENLVVLGGDGMWTYADGFTRTHPSAASLVTDGFAEEPAGLATGDFTGSGSNGIVVYGVQDADETNGAWAAVYTGGPGGIAYQRELTDGVSAVPQTAGVGDLDKDGFADLVTGSGTTCCEDSVDDPSASAGLITVYYGNEDGLGTGRRRALFHQDTPGVPGVNEWVDHFGTSVSVGDATGDGYADVAVGVPGEAVGGQAATGSVVLLKGSAKGLTGTGAQALHQDTAGVPGVGEKQDHFGSAVRLADVNGDGRTDLAASAKGEDFTAGATADGAAWVLRGSASGLTTEAATSFSAPKFAFTYRDKEFASVLNH</sequence>
<organism evidence="6 7">
    <name type="scientific">Streptomyces coffeae</name>
    <dbReference type="NCBI Taxonomy" id="621382"/>
    <lineage>
        <taxon>Bacteria</taxon>
        <taxon>Bacillati</taxon>
        <taxon>Actinomycetota</taxon>
        <taxon>Actinomycetes</taxon>
        <taxon>Kitasatosporales</taxon>
        <taxon>Streptomycetaceae</taxon>
        <taxon>Streptomyces</taxon>
    </lineage>
</organism>
<dbReference type="PROSITE" id="PS51470">
    <property type="entry name" value="FG_GAP"/>
    <property type="match status" value="2"/>
</dbReference>
<protein>
    <submittedName>
        <fullName evidence="6">VCBS repeat-containing protein</fullName>
    </submittedName>
</protein>
<evidence type="ECO:0000313" key="6">
    <source>
        <dbReference type="EMBL" id="MBL1096070.1"/>
    </source>
</evidence>
<evidence type="ECO:0000256" key="5">
    <source>
        <dbReference type="SAM" id="MobiDB-lite"/>
    </source>
</evidence>
<dbReference type="InterPro" id="IPR013519">
    <property type="entry name" value="Int_alpha_beta-p"/>
</dbReference>
<reference evidence="6 7" key="1">
    <citation type="submission" date="2021-01" db="EMBL/GenBank/DDBJ databases">
        <title>WGS of actinomycetes isolated from Thailand.</title>
        <authorList>
            <person name="Thawai C."/>
        </authorList>
    </citation>
    <scope>NUCLEOTIDE SEQUENCE [LARGE SCALE GENOMIC DNA]</scope>
    <source>
        <strain evidence="6 7">CA1R205</strain>
    </source>
</reference>
<keyword evidence="1" id="KW-0732">Signal</keyword>
<dbReference type="Gene3D" id="2.130.10.130">
    <property type="entry name" value="Integrin alpha, N-terminal"/>
    <property type="match status" value="3"/>
</dbReference>
<feature type="compositionally biased region" description="Polar residues" evidence="5">
    <location>
        <begin position="37"/>
        <end position="46"/>
    </location>
</feature>
<evidence type="ECO:0000256" key="4">
    <source>
        <dbReference type="ARBA" id="ARBA00023180"/>
    </source>
</evidence>
<name>A0ABS1N850_9ACTN</name>
<dbReference type="InterPro" id="IPR013517">
    <property type="entry name" value="FG-GAP"/>
</dbReference>
<keyword evidence="3" id="KW-0378">Hydrolase</keyword>
<dbReference type="SMART" id="SM00191">
    <property type="entry name" value="Int_alpha"/>
    <property type="match status" value="4"/>
</dbReference>
<gene>
    <name evidence="6" type="ORF">JK363_05200</name>
</gene>
<evidence type="ECO:0000256" key="3">
    <source>
        <dbReference type="ARBA" id="ARBA00022801"/>
    </source>
</evidence>
<keyword evidence="4" id="KW-0325">Glycoprotein</keyword>
<evidence type="ECO:0000256" key="2">
    <source>
        <dbReference type="ARBA" id="ARBA00022737"/>
    </source>
</evidence>
<keyword evidence="7" id="KW-1185">Reference proteome</keyword>
<dbReference type="SUPFAM" id="SSF69318">
    <property type="entry name" value="Integrin alpha N-terminal domain"/>
    <property type="match status" value="1"/>
</dbReference>
<proteinExistence type="predicted"/>
<feature type="region of interest" description="Disordered" evidence="5">
    <location>
        <begin position="31"/>
        <end position="51"/>
    </location>
</feature>
<dbReference type="PANTHER" id="PTHR23221">
    <property type="entry name" value="GLYCOSYLPHOSPHATIDYLINOSITOL PHOSPHOLIPASE D"/>
    <property type="match status" value="1"/>
</dbReference>
<comment type="caution">
    <text evidence="6">The sequence shown here is derived from an EMBL/GenBank/DDBJ whole genome shotgun (WGS) entry which is preliminary data.</text>
</comment>
<evidence type="ECO:0000256" key="1">
    <source>
        <dbReference type="ARBA" id="ARBA00022729"/>
    </source>
</evidence>
<dbReference type="Pfam" id="PF01839">
    <property type="entry name" value="FG-GAP"/>
    <property type="match status" value="4"/>
</dbReference>
<keyword evidence="2" id="KW-0677">Repeat</keyword>
<dbReference type="EMBL" id="JAERRF010000003">
    <property type="protein sequence ID" value="MBL1096070.1"/>
    <property type="molecule type" value="Genomic_DNA"/>
</dbReference>
<accession>A0ABS1N850</accession>
<dbReference type="Proteomes" id="UP000634229">
    <property type="component" value="Unassembled WGS sequence"/>
</dbReference>
<dbReference type="InterPro" id="IPR028994">
    <property type="entry name" value="Integrin_alpha_N"/>
</dbReference>
<dbReference type="PANTHER" id="PTHR23221:SF7">
    <property type="entry name" value="PHOSPHATIDYLINOSITOL-GLYCAN-SPECIFIC PHOSPHOLIPASE D"/>
    <property type="match status" value="1"/>
</dbReference>